<protein>
    <submittedName>
        <fullName evidence="2">Uncharacterized protein</fullName>
    </submittedName>
</protein>
<name>A0A1Y3EA51_9BILA</name>
<accession>A0A1Y3EA51</accession>
<feature type="region of interest" description="Disordered" evidence="1">
    <location>
        <begin position="111"/>
        <end position="133"/>
    </location>
</feature>
<proteinExistence type="predicted"/>
<feature type="compositionally biased region" description="Low complexity" evidence="1">
    <location>
        <begin position="111"/>
        <end position="124"/>
    </location>
</feature>
<gene>
    <name evidence="2" type="ORF">D917_10604</name>
</gene>
<sequence length="133" mass="14608">MSDVFTDGGSPPDQLVVRRRYWSPPLTDRPRTADDDLVIFQSSRSSDSSADADGDASSVVGVVRVLANNCRPALQMHDQRKAPQTMIDDHRPFAPRFEYVQQQQQCYRTPTATAEPAAPATQTTISAVEAETA</sequence>
<evidence type="ECO:0000256" key="1">
    <source>
        <dbReference type="SAM" id="MobiDB-lite"/>
    </source>
</evidence>
<dbReference type="Proteomes" id="UP000243006">
    <property type="component" value="Unassembled WGS sequence"/>
</dbReference>
<evidence type="ECO:0000313" key="2">
    <source>
        <dbReference type="EMBL" id="OUC41905.1"/>
    </source>
</evidence>
<organism evidence="2 3">
    <name type="scientific">Trichinella nativa</name>
    <dbReference type="NCBI Taxonomy" id="6335"/>
    <lineage>
        <taxon>Eukaryota</taxon>
        <taxon>Metazoa</taxon>
        <taxon>Ecdysozoa</taxon>
        <taxon>Nematoda</taxon>
        <taxon>Enoplea</taxon>
        <taxon>Dorylaimia</taxon>
        <taxon>Trichinellida</taxon>
        <taxon>Trichinellidae</taxon>
        <taxon>Trichinella</taxon>
    </lineage>
</organism>
<feature type="non-terminal residue" evidence="2">
    <location>
        <position position="133"/>
    </location>
</feature>
<dbReference type="AlphaFoldDB" id="A0A1Y3EA51"/>
<dbReference type="EMBL" id="LVZM01019015">
    <property type="protein sequence ID" value="OUC41905.1"/>
    <property type="molecule type" value="Genomic_DNA"/>
</dbReference>
<evidence type="ECO:0000313" key="3">
    <source>
        <dbReference type="Proteomes" id="UP000243006"/>
    </source>
</evidence>
<reference evidence="2 3" key="1">
    <citation type="submission" date="2015-04" db="EMBL/GenBank/DDBJ databases">
        <title>Draft genome of the roundworm Trichinella nativa.</title>
        <authorList>
            <person name="Mitreva M."/>
        </authorList>
    </citation>
    <scope>NUCLEOTIDE SEQUENCE [LARGE SCALE GENOMIC DNA]</scope>
    <source>
        <strain evidence="2 3">ISS45</strain>
    </source>
</reference>
<comment type="caution">
    <text evidence="2">The sequence shown here is derived from an EMBL/GenBank/DDBJ whole genome shotgun (WGS) entry which is preliminary data.</text>
</comment>